<reference evidence="2" key="1">
    <citation type="submission" date="2021-01" db="EMBL/GenBank/DDBJ databases">
        <authorList>
            <consortium name="Genoscope - CEA"/>
            <person name="William W."/>
        </authorList>
    </citation>
    <scope>NUCLEOTIDE SEQUENCE</scope>
</reference>
<dbReference type="OMA" id="FIQNNHE"/>
<dbReference type="AlphaFoldDB" id="A0A8S1XZW9"/>
<name>A0A8S1XZW9_PAROT</name>
<evidence type="ECO:0000313" key="3">
    <source>
        <dbReference type="Proteomes" id="UP000683925"/>
    </source>
</evidence>
<feature type="region of interest" description="Disordered" evidence="1">
    <location>
        <begin position="33"/>
        <end position="70"/>
    </location>
</feature>
<organism evidence="2 3">
    <name type="scientific">Paramecium octaurelia</name>
    <dbReference type="NCBI Taxonomy" id="43137"/>
    <lineage>
        <taxon>Eukaryota</taxon>
        <taxon>Sar</taxon>
        <taxon>Alveolata</taxon>
        <taxon>Ciliophora</taxon>
        <taxon>Intramacronucleata</taxon>
        <taxon>Oligohymenophorea</taxon>
        <taxon>Peniculida</taxon>
        <taxon>Parameciidae</taxon>
        <taxon>Paramecium</taxon>
    </lineage>
</organism>
<protein>
    <submittedName>
        <fullName evidence="2">Uncharacterized protein</fullName>
    </submittedName>
</protein>
<comment type="caution">
    <text evidence="2">The sequence shown here is derived from an EMBL/GenBank/DDBJ whole genome shotgun (WGS) entry which is preliminary data.</text>
</comment>
<dbReference type="OrthoDB" id="307827at2759"/>
<dbReference type="Proteomes" id="UP000683925">
    <property type="component" value="Unassembled WGS sequence"/>
</dbReference>
<keyword evidence="3" id="KW-1185">Reference proteome</keyword>
<proteinExistence type="predicted"/>
<accession>A0A8S1XZW9</accession>
<feature type="compositionally biased region" description="Basic and acidic residues" evidence="1">
    <location>
        <begin position="39"/>
        <end position="54"/>
    </location>
</feature>
<dbReference type="EMBL" id="CAJJDP010000140">
    <property type="protein sequence ID" value="CAD8207000.1"/>
    <property type="molecule type" value="Genomic_DNA"/>
</dbReference>
<evidence type="ECO:0000313" key="2">
    <source>
        <dbReference type="EMBL" id="CAD8207000.1"/>
    </source>
</evidence>
<sequence>MGCHSTKLKKHPTFIQNNHELENEFTISWSKKKLSKSKTHIDPKQEKQTYRIDKNPILQRRQQRQTQSVA</sequence>
<gene>
    <name evidence="2" type="ORF">POCTA_138.1.T1390155</name>
</gene>
<evidence type="ECO:0000256" key="1">
    <source>
        <dbReference type="SAM" id="MobiDB-lite"/>
    </source>
</evidence>